<evidence type="ECO:0000313" key="4">
    <source>
        <dbReference type="Proteomes" id="UP000193642"/>
    </source>
</evidence>
<proteinExistence type="predicted"/>
<keyword evidence="4" id="KW-1185">Reference proteome</keyword>
<dbReference type="Gene3D" id="2.160.20.120">
    <property type="match status" value="1"/>
</dbReference>
<evidence type="ECO:0000256" key="1">
    <source>
        <dbReference type="SAM" id="Phobius"/>
    </source>
</evidence>
<accession>A0A1Y2BVV6</accession>
<keyword evidence="1" id="KW-0472">Membrane</keyword>
<dbReference type="AlphaFoldDB" id="A0A1Y2BVV6"/>
<keyword evidence="1" id="KW-0812">Transmembrane</keyword>
<dbReference type="Pfam" id="PF13349">
    <property type="entry name" value="DUF4097"/>
    <property type="match status" value="1"/>
</dbReference>
<dbReference type="Proteomes" id="UP000193642">
    <property type="component" value="Unassembled WGS sequence"/>
</dbReference>
<dbReference type="EMBL" id="MCGO01000042">
    <property type="protein sequence ID" value="ORY38804.1"/>
    <property type="molecule type" value="Genomic_DNA"/>
</dbReference>
<evidence type="ECO:0000259" key="2">
    <source>
        <dbReference type="Pfam" id="PF13349"/>
    </source>
</evidence>
<evidence type="ECO:0000313" key="3">
    <source>
        <dbReference type="EMBL" id="ORY38804.1"/>
    </source>
</evidence>
<comment type="caution">
    <text evidence="3">The sequence shown here is derived from an EMBL/GenBank/DDBJ whole genome shotgun (WGS) entry which is preliminary data.</text>
</comment>
<sequence length="325" mass="34725">MSLNSNSGSLESAPLLEAEAVHEQPQRLPKTWATWLVEIALFIGVSLLAIAYLFPFKADYSSGVQMVPSVSFNSLRVITAGPGETSVVVLEGEGNMAKVAWDVSHPSITVEPVLISSDSSLQITISFGVPFYSGSHTTVLYVTLPSPLTALNMTGSKIHVIYQGPLITDSVSIKSSGGSIRFINPLTLNNFIVSTKWGQIETSNITATQSVQIETGEGSILTSVHSYKRFQAKCRICAITAAIYSPVVDSITDLSSDYGITAVVQGFTGKYYVETIPKTDQITIIGADADQESLFPVIGWVGGRNSQGSFKAVTGAYPVVLVFSK</sequence>
<protein>
    <recommendedName>
        <fullName evidence="2">DUF4097 domain-containing protein</fullName>
    </recommendedName>
</protein>
<reference evidence="3 4" key="1">
    <citation type="submission" date="2016-07" db="EMBL/GenBank/DDBJ databases">
        <title>Pervasive Adenine N6-methylation of Active Genes in Fungi.</title>
        <authorList>
            <consortium name="DOE Joint Genome Institute"/>
            <person name="Mondo S.J."/>
            <person name="Dannebaum R.O."/>
            <person name="Kuo R.C."/>
            <person name="Labutti K."/>
            <person name="Haridas S."/>
            <person name="Kuo A."/>
            <person name="Salamov A."/>
            <person name="Ahrendt S.R."/>
            <person name="Lipzen A."/>
            <person name="Sullivan W."/>
            <person name="Andreopoulos W.B."/>
            <person name="Clum A."/>
            <person name="Lindquist E."/>
            <person name="Daum C."/>
            <person name="Ramamoorthy G.K."/>
            <person name="Gryganskyi A."/>
            <person name="Culley D."/>
            <person name="Magnuson J.K."/>
            <person name="James T.Y."/>
            <person name="O'Malley M.A."/>
            <person name="Stajich J.E."/>
            <person name="Spatafora J.W."/>
            <person name="Visel A."/>
            <person name="Grigoriev I.V."/>
        </authorList>
    </citation>
    <scope>NUCLEOTIDE SEQUENCE [LARGE SCALE GENOMIC DNA]</scope>
    <source>
        <strain evidence="3 4">JEL800</strain>
    </source>
</reference>
<feature type="domain" description="DUF4097" evidence="2">
    <location>
        <begin position="128"/>
        <end position="222"/>
    </location>
</feature>
<dbReference type="InterPro" id="IPR025164">
    <property type="entry name" value="Toastrack_DUF4097"/>
</dbReference>
<gene>
    <name evidence="3" type="ORF">BCR33DRAFT_853784</name>
</gene>
<keyword evidence="1" id="KW-1133">Transmembrane helix</keyword>
<organism evidence="3 4">
    <name type="scientific">Rhizoclosmatium globosum</name>
    <dbReference type="NCBI Taxonomy" id="329046"/>
    <lineage>
        <taxon>Eukaryota</taxon>
        <taxon>Fungi</taxon>
        <taxon>Fungi incertae sedis</taxon>
        <taxon>Chytridiomycota</taxon>
        <taxon>Chytridiomycota incertae sedis</taxon>
        <taxon>Chytridiomycetes</taxon>
        <taxon>Chytridiales</taxon>
        <taxon>Chytriomycetaceae</taxon>
        <taxon>Rhizoclosmatium</taxon>
    </lineage>
</organism>
<feature type="transmembrane region" description="Helical" evidence="1">
    <location>
        <begin position="32"/>
        <end position="54"/>
    </location>
</feature>
<name>A0A1Y2BVV6_9FUNG</name>